<protein>
    <submittedName>
        <fullName evidence="1">Uncharacterized protein</fullName>
    </submittedName>
</protein>
<gene>
    <name evidence="1" type="ORF">ABXR19_18385</name>
</gene>
<evidence type="ECO:0000313" key="1">
    <source>
        <dbReference type="EMBL" id="MET7016159.1"/>
    </source>
</evidence>
<sequence length="44" mass="5024">MNRIEARPVRSALRGIFKKHQAIDLKTKNKTNENGTQAALIYVK</sequence>
<dbReference type="RefSeq" id="WP_354602615.1">
    <property type="nucleotide sequence ID" value="NZ_JBEWZI010000029.1"/>
</dbReference>
<dbReference type="EMBL" id="JBEWZI010000029">
    <property type="protein sequence ID" value="MET7016159.1"/>
    <property type="molecule type" value="Genomic_DNA"/>
</dbReference>
<reference evidence="1 2" key="1">
    <citation type="submission" date="2024-07" db="EMBL/GenBank/DDBJ databases">
        <title>Uliginosibacterium flavum JJ3220;KACC:17644.</title>
        <authorList>
            <person name="Kim M.K."/>
        </authorList>
    </citation>
    <scope>NUCLEOTIDE SEQUENCE [LARGE SCALE GENOMIC DNA]</scope>
    <source>
        <strain evidence="1 2">KACC:17644</strain>
    </source>
</reference>
<dbReference type="Proteomes" id="UP001549691">
    <property type="component" value="Unassembled WGS sequence"/>
</dbReference>
<organism evidence="1 2">
    <name type="scientific">Uliginosibacterium flavum</name>
    <dbReference type="NCBI Taxonomy" id="1396831"/>
    <lineage>
        <taxon>Bacteria</taxon>
        <taxon>Pseudomonadati</taxon>
        <taxon>Pseudomonadota</taxon>
        <taxon>Betaproteobacteria</taxon>
        <taxon>Rhodocyclales</taxon>
        <taxon>Zoogloeaceae</taxon>
        <taxon>Uliginosibacterium</taxon>
    </lineage>
</organism>
<keyword evidence="2" id="KW-1185">Reference proteome</keyword>
<evidence type="ECO:0000313" key="2">
    <source>
        <dbReference type="Proteomes" id="UP001549691"/>
    </source>
</evidence>
<name>A0ABV2TQF7_9RHOO</name>
<accession>A0ABV2TQF7</accession>
<comment type="caution">
    <text evidence="1">The sequence shown here is derived from an EMBL/GenBank/DDBJ whole genome shotgun (WGS) entry which is preliminary data.</text>
</comment>
<proteinExistence type="predicted"/>